<reference evidence="3" key="1">
    <citation type="journal article" date="2020" name="New Phytol.">
        <title>Comparative genomics reveals dynamic genome evolution in host specialist ectomycorrhizal fungi.</title>
        <authorList>
            <person name="Lofgren L.A."/>
            <person name="Nguyen N.H."/>
            <person name="Vilgalys R."/>
            <person name="Ruytinx J."/>
            <person name="Liao H.L."/>
            <person name="Branco S."/>
            <person name="Kuo A."/>
            <person name="LaButti K."/>
            <person name="Lipzen A."/>
            <person name="Andreopoulos W."/>
            <person name="Pangilinan J."/>
            <person name="Riley R."/>
            <person name="Hundley H."/>
            <person name="Na H."/>
            <person name="Barry K."/>
            <person name="Grigoriev I.V."/>
            <person name="Stajich J.E."/>
            <person name="Kennedy P.G."/>
        </authorList>
    </citation>
    <scope>NUCLEOTIDE SEQUENCE</scope>
    <source>
        <strain evidence="3">S12</strain>
    </source>
</reference>
<dbReference type="RefSeq" id="XP_041166237.1">
    <property type="nucleotide sequence ID" value="XM_041299629.1"/>
</dbReference>
<feature type="domain" description="DUF8190" evidence="2">
    <location>
        <begin position="145"/>
        <end position="254"/>
    </location>
</feature>
<feature type="compositionally biased region" description="Polar residues" evidence="1">
    <location>
        <begin position="469"/>
        <end position="481"/>
    </location>
</feature>
<feature type="region of interest" description="Disordered" evidence="1">
    <location>
        <begin position="1"/>
        <end position="39"/>
    </location>
</feature>
<dbReference type="OrthoDB" id="2736611at2759"/>
<keyword evidence="4" id="KW-1185">Reference proteome</keyword>
<feature type="region of interest" description="Disordered" evidence="1">
    <location>
        <begin position="1229"/>
        <end position="1255"/>
    </location>
</feature>
<evidence type="ECO:0000259" key="2">
    <source>
        <dbReference type="Pfam" id="PF26608"/>
    </source>
</evidence>
<protein>
    <recommendedName>
        <fullName evidence="2">DUF8190 domain-containing protein</fullName>
    </recommendedName>
</protein>
<dbReference type="Pfam" id="PF26608">
    <property type="entry name" value="DUF8190"/>
    <property type="match status" value="1"/>
</dbReference>
<feature type="compositionally biased region" description="Acidic residues" evidence="1">
    <location>
        <begin position="12"/>
        <end position="39"/>
    </location>
</feature>
<evidence type="ECO:0000313" key="4">
    <source>
        <dbReference type="Proteomes" id="UP000719766"/>
    </source>
</evidence>
<dbReference type="Proteomes" id="UP000719766">
    <property type="component" value="Unassembled WGS sequence"/>
</dbReference>
<evidence type="ECO:0000313" key="3">
    <source>
        <dbReference type="EMBL" id="KAG1803891.1"/>
    </source>
</evidence>
<name>A0A9P7J5P3_9AGAM</name>
<dbReference type="EMBL" id="JABBWE010000004">
    <property type="protein sequence ID" value="KAG1803891.1"/>
    <property type="molecule type" value="Genomic_DNA"/>
</dbReference>
<feature type="region of interest" description="Disordered" evidence="1">
    <location>
        <begin position="469"/>
        <end position="496"/>
    </location>
</feature>
<dbReference type="GeneID" id="64593393"/>
<proteinExistence type="predicted"/>
<comment type="caution">
    <text evidence="3">The sequence shown here is derived from an EMBL/GenBank/DDBJ whole genome shotgun (WGS) entry which is preliminary data.</text>
</comment>
<dbReference type="InterPro" id="IPR058503">
    <property type="entry name" value="DUF8190"/>
</dbReference>
<evidence type="ECO:0000256" key="1">
    <source>
        <dbReference type="SAM" id="MobiDB-lite"/>
    </source>
</evidence>
<accession>A0A9P7J5P3</accession>
<sequence>MANTSHRLNDSSSEDDFDIDEGFLSSPDDEASPFNLDEEDPLQQREVFDGIFLAREGQDNTSPTWEQTPICNMLLSAFERLFCRKDKSSAATSLLRRTNLCIDPQFTYASDDSRLLWDASRHFLDFVLVVSGTLGLDAFLPNTISDHTFTFRPKFGKLGFNPTGSMMAIGNGSACKLWLGFCPLANVEDLSVADEAPLLNEKKHGDTRLSSRHFRMAVMFMAYALAKIPTMPIHLMHTYGTDEDFSSWKIKDITNLYATPTLTLRLDDLKSLHQIMVSVWDAWVEEAPPSWKVDGWLESHVPLSVACRYGQNQPITSLDPNARSVEERNWQVEREYSNIRYLSMAIATDLTCKPVRSWQEVPNEEILEAHNIIYDSPDPIFRQPANLDDFPAQDPRTQKENNIYDEEGHHIPCFHGICSNNTKPCGVLINLETITELFSTFIPDDDNMVLDPDIIFDDDIRTPMVNIRNAVSRSSPNQNQDPFDGQPADGDADEFDRLPSGSLPTVLFTSGSQFYNEISHRIRPSADLHDVQQGRITLALSGAYSHGHGQTTHRIVMRECRLNLPHQCYDNKIKVNDIPQALRLENIYIFQLDSLKHHKRNGASIYRDMVVPLASSWSHPAIFQALRPHLLVLTSEVYQWTTYPITSLLERIWDHFSPLVERGVKPAPQAIELCSVLERALAYAHTGDTKSLLEHGLPTFSPSVRFAAPPSIPVAISPADWPMLTSMKVLAIASKRSQILTYGNDHFEAYKAEFHITLSVNQLSSNAFLGYPSNLRHAIIIALVALQVYIADVKTLVTKAVTVACSDMEAEDGGNGELHAAGRHKGLHKWLATTHPLGYADKGYKYLVSCMHAKSTDHHEGLPNPTNVKLSVHDFAQLICNMSRKTDPAPVAAPLISGGCSTPVFRVALVHMRKYAPKDSPTHADKFLHDAFIVAANHLHINNVPWHRPAGPRGRRSRKPVFDSWVNLGKAVDLQAIKCNHTQSGNAAAEASQRAQAADSRAVWSADSITLQSLPDYILRSRLPDEFSLESINLADNSSSDGQEPSSQEIYEWVFANFNINKPLHQIALIAGIYVSRIIPDIFWANSDKPKAHTIADHIALTNAIRALPWKPNASGRKGCKLPQQFIAMVPAYILAPWNAKNSAKWIGPLLLVRLGLLRAVAGRVWKGGPPFEDWKLLSAEAVAAKHWEITACLADRQYGPFRLGVMFLGIDKATYTINPAISSIKANKRASKDNSDSDDVEIIEVRTAKHPRST</sequence>
<gene>
    <name evidence="3" type="ORF">HD556DRAFT_1303877</name>
</gene>
<organism evidence="3 4">
    <name type="scientific">Suillus plorans</name>
    <dbReference type="NCBI Taxonomy" id="116603"/>
    <lineage>
        <taxon>Eukaryota</taxon>
        <taxon>Fungi</taxon>
        <taxon>Dikarya</taxon>
        <taxon>Basidiomycota</taxon>
        <taxon>Agaricomycotina</taxon>
        <taxon>Agaricomycetes</taxon>
        <taxon>Agaricomycetidae</taxon>
        <taxon>Boletales</taxon>
        <taxon>Suillineae</taxon>
        <taxon>Suillaceae</taxon>
        <taxon>Suillus</taxon>
    </lineage>
</organism>
<dbReference type="AlphaFoldDB" id="A0A9P7J5P3"/>